<evidence type="ECO:0000313" key="2">
    <source>
        <dbReference type="EMBL" id="KAK6206982.1"/>
    </source>
</evidence>
<name>A0AAV9STT1_9PEZI</name>
<gene>
    <name evidence="2" type="ORF">QIS74_13470</name>
</gene>
<feature type="signal peptide" evidence="1">
    <location>
        <begin position="1"/>
        <end position="16"/>
    </location>
</feature>
<dbReference type="AlphaFoldDB" id="A0AAV9STT1"/>
<keyword evidence="3" id="KW-1185">Reference proteome</keyword>
<protein>
    <submittedName>
        <fullName evidence="2">Uncharacterized protein</fullName>
    </submittedName>
</protein>
<organism evidence="2 3">
    <name type="scientific">Colletotrichum tabaci</name>
    <dbReference type="NCBI Taxonomy" id="1209068"/>
    <lineage>
        <taxon>Eukaryota</taxon>
        <taxon>Fungi</taxon>
        <taxon>Dikarya</taxon>
        <taxon>Ascomycota</taxon>
        <taxon>Pezizomycotina</taxon>
        <taxon>Sordariomycetes</taxon>
        <taxon>Hypocreomycetidae</taxon>
        <taxon>Glomerellales</taxon>
        <taxon>Glomerellaceae</taxon>
        <taxon>Colletotrichum</taxon>
        <taxon>Colletotrichum destructivum species complex</taxon>
    </lineage>
</organism>
<dbReference type="EMBL" id="JASAOK010000054">
    <property type="protein sequence ID" value="KAK6206982.1"/>
    <property type="molecule type" value="Genomic_DNA"/>
</dbReference>
<comment type="caution">
    <text evidence="2">The sequence shown here is derived from an EMBL/GenBank/DDBJ whole genome shotgun (WGS) entry which is preliminary data.</text>
</comment>
<evidence type="ECO:0000313" key="3">
    <source>
        <dbReference type="Proteomes" id="UP001327957"/>
    </source>
</evidence>
<sequence>MHFFQIVVGFAAAVSAIDIQKHFGQTCGGNYRVCRGLNPNVCCVGATAESLLFRYIPSEWRIECRGYTGGDCRDRRSTIFSAGATSICMQSGGILFTGAGYGFVNRKRAPDSDETCTDAELQLAADGQPQNCQSSQEPDTLVLVDGSDFAIAADPNVTSAADIPDEFKSIEIV</sequence>
<proteinExistence type="predicted"/>
<feature type="chain" id="PRO_5043463052" evidence="1">
    <location>
        <begin position="17"/>
        <end position="173"/>
    </location>
</feature>
<accession>A0AAV9STT1</accession>
<dbReference type="Proteomes" id="UP001327957">
    <property type="component" value="Unassembled WGS sequence"/>
</dbReference>
<reference evidence="2 3" key="1">
    <citation type="submission" date="2023-04" db="EMBL/GenBank/DDBJ databases">
        <title>Colletotrichum tabacum stain YC1 causing leaf anthracnose on Nicotiana tabacum(L.) cv.</title>
        <authorList>
            <person name="Ji Z."/>
            <person name="Wang M."/>
            <person name="Zhang J."/>
            <person name="Wang N."/>
            <person name="Zhou Z."/>
        </authorList>
    </citation>
    <scope>NUCLEOTIDE SEQUENCE [LARGE SCALE GENOMIC DNA]</scope>
    <source>
        <strain evidence="2 3">YC1</strain>
    </source>
</reference>
<evidence type="ECO:0000256" key="1">
    <source>
        <dbReference type="SAM" id="SignalP"/>
    </source>
</evidence>
<keyword evidence="1" id="KW-0732">Signal</keyword>